<gene>
    <name evidence="1" type="ORF">PN451_15155</name>
</gene>
<proteinExistence type="predicted"/>
<evidence type="ECO:0000313" key="1">
    <source>
        <dbReference type="EMBL" id="MDB9537150.1"/>
    </source>
</evidence>
<name>A0ABT5AIL9_9CYAN</name>
<dbReference type="Proteomes" id="UP001211249">
    <property type="component" value="Unassembled WGS sequence"/>
</dbReference>
<evidence type="ECO:0000313" key="2">
    <source>
        <dbReference type="Proteomes" id="UP001211249"/>
    </source>
</evidence>
<keyword evidence="2" id="KW-1185">Reference proteome</keyword>
<accession>A0ABT5AIL9</accession>
<dbReference type="EMBL" id="JAQMUC010000083">
    <property type="protein sequence ID" value="MDB9537150.1"/>
    <property type="molecule type" value="Genomic_DNA"/>
</dbReference>
<protein>
    <submittedName>
        <fullName evidence="1">Uncharacterized protein</fullName>
    </submittedName>
</protein>
<organism evidence="1 2">
    <name type="scientific">Dolichospermum planctonicum CS-1226</name>
    <dbReference type="NCBI Taxonomy" id="3021751"/>
    <lineage>
        <taxon>Bacteria</taxon>
        <taxon>Bacillati</taxon>
        <taxon>Cyanobacteriota</taxon>
        <taxon>Cyanophyceae</taxon>
        <taxon>Nostocales</taxon>
        <taxon>Aphanizomenonaceae</taxon>
        <taxon>Dolichospermum</taxon>
        <taxon>Dolichospermum planctonicum</taxon>
    </lineage>
</organism>
<comment type="caution">
    <text evidence="1">The sequence shown here is derived from an EMBL/GenBank/DDBJ whole genome shotgun (WGS) entry which is preliminary data.</text>
</comment>
<sequence length="54" mass="6132">MTSSTPESLSKFVQFCKQHITGQERKEAQTFLDRFFRAFGHEGALEAGGFHSPR</sequence>
<reference evidence="1 2" key="1">
    <citation type="submission" date="2023-01" db="EMBL/GenBank/DDBJ databases">
        <title>Genomes from the Australian National Cyanobacteria Reference Collection.</title>
        <authorList>
            <person name="Willis A."/>
            <person name="Lee E.M.F."/>
        </authorList>
    </citation>
    <scope>NUCLEOTIDE SEQUENCE [LARGE SCALE GENOMIC DNA]</scope>
    <source>
        <strain evidence="1 2">CS-1226</strain>
    </source>
</reference>
<dbReference type="RefSeq" id="WP_271796864.1">
    <property type="nucleotide sequence ID" value="NZ_JAQMUC010000083.1"/>
</dbReference>